<dbReference type="EMBL" id="VIGI01000002">
    <property type="protein sequence ID" value="KAB8303635.1"/>
    <property type="molecule type" value="Genomic_DNA"/>
</dbReference>
<keyword evidence="2" id="KW-1185">Reference proteome</keyword>
<reference evidence="1 2" key="1">
    <citation type="submission" date="2019-06" db="EMBL/GenBank/DDBJ databases">
        <title>Genome Sequence of the Brown Rot Fungal Pathogen Monilinia laxa.</title>
        <authorList>
            <person name="De Miccolis Angelini R.M."/>
            <person name="Landi L."/>
            <person name="Abate D."/>
            <person name="Pollastro S."/>
            <person name="Romanazzi G."/>
            <person name="Faretra F."/>
        </authorList>
    </citation>
    <scope>NUCLEOTIDE SEQUENCE [LARGE SCALE GENOMIC DNA]</scope>
    <source>
        <strain evidence="1 2">Mlax316</strain>
    </source>
</reference>
<name>A0A5N6KIX5_MONLA</name>
<sequence length="74" mass="8740">MPTHYFTFVHGVFVQSPFVSLLFTSRSTDYDMCRVIELRETKRITVLVVRYVFAMQEPLGTYTPDCFRRRKPSA</sequence>
<evidence type="ECO:0000313" key="1">
    <source>
        <dbReference type="EMBL" id="KAB8303635.1"/>
    </source>
</evidence>
<comment type="caution">
    <text evidence="1">The sequence shown here is derived from an EMBL/GenBank/DDBJ whole genome shotgun (WGS) entry which is preliminary data.</text>
</comment>
<protein>
    <submittedName>
        <fullName evidence="1">Uncharacterized protein</fullName>
    </submittedName>
</protein>
<dbReference type="AlphaFoldDB" id="A0A5N6KIX5"/>
<accession>A0A5N6KIX5</accession>
<gene>
    <name evidence="1" type="ORF">EYC80_005031</name>
</gene>
<evidence type="ECO:0000313" key="2">
    <source>
        <dbReference type="Proteomes" id="UP000326757"/>
    </source>
</evidence>
<organism evidence="1 2">
    <name type="scientific">Monilinia laxa</name>
    <name type="common">Brown rot fungus</name>
    <name type="synonym">Sclerotinia laxa</name>
    <dbReference type="NCBI Taxonomy" id="61186"/>
    <lineage>
        <taxon>Eukaryota</taxon>
        <taxon>Fungi</taxon>
        <taxon>Dikarya</taxon>
        <taxon>Ascomycota</taxon>
        <taxon>Pezizomycotina</taxon>
        <taxon>Leotiomycetes</taxon>
        <taxon>Helotiales</taxon>
        <taxon>Sclerotiniaceae</taxon>
        <taxon>Monilinia</taxon>
    </lineage>
</organism>
<dbReference type="Proteomes" id="UP000326757">
    <property type="component" value="Unassembled WGS sequence"/>
</dbReference>
<proteinExistence type="predicted"/>